<dbReference type="GeneID" id="3640248"/>
<dbReference type="EMBL" id="CP017628">
    <property type="protein sequence ID" value="AOW30286.1"/>
    <property type="molecule type" value="Genomic_DNA"/>
</dbReference>
<reference evidence="3 4" key="1">
    <citation type="journal article" date="2004" name="Proc. Natl. Acad. Sci. U.S.A.">
        <title>The diploid genome sequence of Candida albicans.</title>
        <authorList>
            <person name="Jones T."/>
            <person name="Federspiel N.A."/>
            <person name="Chibana H."/>
            <person name="Dungan J."/>
            <person name="Kalman S."/>
            <person name="Magee B.B."/>
            <person name="Newport G."/>
            <person name="Thorstenson Y.R."/>
            <person name="Agabian N."/>
            <person name="Magee P.T."/>
            <person name="Davis R.W."/>
            <person name="Scherer S."/>
        </authorList>
    </citation>
    <scope>NUCLEOTIDE SEQUENCE [LARGE SCALE GENOMIC DNA]</scope>
    <source>
        <strain evidence="4">SC5314 / ATCC MYA-2876</strain>
    </source>
</reference>
<keyword evidence="1" id="KW-0472">Membrane</keyword>
<dbReference type="RefSeq" id="XP_718062.2">
    <property type="nucleotide sequence ID" value="XM_712969.2"/>
</dbReference>
<proteinExistence type="predicted"/>
<dbReference type="Proteomes" id="UP000000559">
    <property type="component" value="Chromosome 6"/>
</dbReference>
<dbReference type="KEGG" id="cal:CAALFM_C603570WA"/>
<keyword evidence="1" id="KW-1133">Transmembrane helix</keyword>
<name>A0A1D8PQ71_CANAL</name>
<gene>
    <name evidence="3" type="ordered locus">CAALFM_C603570WA</name>
    <name evidence="2" type="ordered locus">orf19.13147</name>
</gene>
<protein>
    <submittedName>
        <fullName evidence="3">Uncharacterized protein</fullName>
    </submittedName>
</protein>
<organism evidence="3 4">
    <name type="scientific">Candida albicans (strain SC5314 / ATCC MYA-2876)</name>
    <name type="common">Yeast</name>
    <dbReference type="NCBI Taxonomy" id="237561"/>
    <lineage>
        <taxon>Eukaryota</taxon>
        <taxon>Fungi</taxon>
        <taxon>Dikarya</taxon>
        <taxon>Ascomycota</taxon>
        <taxon>Saccharomycotina</taxon>
        <taxon>Pichiomycetes</taxon>
        <taxon>Debaryomycetaceae</taxon>
        <taxon>Candida/Lodderomyces clade</taxon>
        <taxon>Candida</taxon>
    </lineage>
</organism>
<dbReference type="InParanoid" id="A0A1D8PQ71"/>
<dbReference type="OrthoDB" id="4011213at2759"/>
<dbReference type="AlphaFoldDB" id="A0A1D8PQ71"/>
<accession>A0A1D8PQ71</accession>
<evidence type="ECO:0000313" key="4">
    <source>
        <dbReference type="Proteomes" id="UP000000559"/>
    </source>
</evidence>
<dbReference type="eggNOG" id="ENOG502REDU">
    <property type="taxonomic scope" value="Eukaryota"/>
</dbReference>
<reference evidence="3 4" key="2">
    <citation type="journal article" date="2007" name="Genome Biol.">
        <title>Assembly of the Candida albicans genome into sixteen supercontigs aligned on the eight chromosomes.</title>
        <authorList>
            <person name="van het Hoog M."/>
            <person name="Rast T.J."/>
            <person name="Martchenko M."/>
            <person name="Grindle S."/>
            <person name="Dignard D."/>
            <person name="Hogues H."/>
            <person name="Cuomo C."/>
            <person name="Berriman M."/>
            <person name="Scherer S."/>
            <person name="Magee B.B."/>
            <person name="Whiteway M."/>
            <person name="Chibana H."/>
            <person name="Nantel A."/>
            <person name="Magee P.T."/>
        </authorList>
    </citation>
    <scope>GENOME REANNOTATION</scope>
    <source>
        <strain evidence="4">SC5314 / ATCC MYA-2876</strain>
    </source>
</reference>
<evidence type="ECO:0000313" key="3">
    <source>
        <dbReference type="EMBL" id="AOW30286.1"/>
    </source>
</evidence>
<feature type="transmembrane region" description="Helical" evidence="1">
    <location>
        <begin position="34"/>
        <end position="60"/>
    </location>
</feature>
<keyword evidence="4" id="KW-1185">Reference proteome</keyword>
<evidence type="ECO:0000256" key="1">
    <source>
        <dbReference type="SAM" id="Phobius"/>
    </source>
</evidence>
<dbReference type="CGD" id="CAL0000191923">
    <property type="gene designation" value="orf19.13147"/>
</dbReference>
<keyword evidence="1" id="KW-0812">Transmembrane</keyword>
<dbReference type="VEuPathDB" id="FungiDB:C6_03570W_A"/>
<evidence type="ECO:0000313" key="2">
    <source>
        <dbReference type="CGD" id="CAL0000191923"/>
    </source>
</evidence>
<sequence>MSKNWDINTYKPREFSDTIYHHCCFLLFYIDPFIAWLSFGLFVSITTTMLFPIVLILSIFTNFIHCQFQPSSEPFILAAYDPDYSPYDDNKIMNQNIQRFGYNKTKVILSKHINTTNIYLEGRILDNSSYQIDATLKGMFIRVDKFTHRLKLCPNGKTSRYFSIEKDMLFYKNDTIWSVCYDEFEDVSYIYHGSIDDNKKYCCPDNGKEIILRTLGKYDASGALPDYTKHPHKKNSNVLG</sequence>
<reference evidence="3 4" key="3">
    <citation type="journal article" date="2013" name="Genome Biol.">
        <title>Assembly of a phased diploid Candida albicans genome facilitates allele-specific measurements and provides a simple model for repeat and indel structure.</title>
        <authorList>
            <person name="Muzzey D."/>
            <person name="Schwartz K."/>
            <person name="Weissman J.S."/>
            <person name="Sherlock G."/>
        </authorList>
    </citation>
    <scope>NUCLEOTIDE SEQUENCE [LARGE SCALE GENOMIC DNA]</scope>
    <source>
        <strain evidence="4">SC5314 / ATCC MYA-2876</strain>
    </source>
</reference>